<keyword evidence="2" id="KW-0418">Kinase</keyword>
<evidence type="ECO:0000313" key="6">
    <source>
        <dbReference type="EMBL" id="QKS69866.1"/>
    </source>
</evidence>
<dbReference type="SUPFAM" id="SSF52402">
    <property type="entry name" value="Adenine nucleotide alpha hydrolases-like"/>
    <property type="match status" value="1"/>
</dbReference>
<evidence type="ECO:0000259" key="4">
    <source>
        <dbReference type="Pfam" id="PF00582"/>
    </source>
</evidence>
<dbReference type="GO" id="GO:0000155">
    <property type="term" value="F:phosphorelay sensor kinase activity"/>
    <property type="evidence" value="ECO:0007669"/>
    <property type="project" value="InterPro"/>
</dbReference>
<sequence>MEVVVMGNWMSFSGKGPDYFLDIIRSSHNGKLKLFIGSAPGVGKTYRMLVEANELAHEGKDVVIGFVESHGRQDTERVIGDLEKVPLKELIYKERKFYELDLEAIVARRPDIVLIDELAHTNIPGSLNKKRYQDIAEILSNGISVYSAVNIQHLESLHENVQQISGIGVRERIPDTFLQLATEVILIDISPETLQKRMIDGKIYSSDKIEQSIKNFFTLNKLAALRELSLREIANNIDDKIVKEMEKSGETGPTWASEKILVCIGYEPTAEALMRRGWRMANRLKAGLYVLHVAGQSPTKKQLDKVEAWERLAMQFDAIFIQKEKDRKIAKIIADVAKEFGITNIILGQSARTRREEILKGSIVNSIMRELDQIDIHIVSTHNLKS</sequence>
<organism evidence="6 7">
    <name type="scientific">Paenalkalicoccus suaedae</name>
    <dbReference type="NCBI Taxonomy" id="2592382"/>
    <lineage>
        <taxon>Bacteria</taxon>
        <taxon>Bacillati</taxon>
        <taxon>Bacillota</taxon>
        <taxon>Bacilli</taxon>
        <taxon>Bacillales</taxon>
        <taxon>Bacillaceae</taxon>
        <taxon>Paenalkalicoccus</taxon>
    </lineage>
</organism>
<dbReference type="GO" id="GO:0005886">
    <property type="term" value="C:plasma membrane"/>
    <property type="evidence" value="ECO:0007669"/>
    <property type="project" value="TreeGrafter"/>
</dbReference>
<dbReference type="InterPro" id="IPR014729">
    <property type="entry name" value="Rossmann-like_a/b/a_fold"/>
</dbReference>
<dbReference type="CDD" id="cd01987">
    <property type="entry name" value="USP_KdpD-like"/>
    <property type="match status" value="1"/>
</dbReference>
<evidence type="ECO:0000256" key="1">
    <source>
        <dbReference type="ARBA" id="ARBA00022679"/>
    </source>
</evidence>
<dbReference type="KEGG" id="psua:FLK61_24065"/>
<dbReference type="InterPro" id="IPR006016">
    <property type="entry name" value="UspA"/>
</dbReference>
<accession>A0A859FCB6</accession>
<dbReference type="InterPro" id="IPR003852">
    <property type="entry name" value="Sig_transdc_His_kinase_KdpD_N"/>
</dbReference>
<keyword evidence="3" id="KW-0902">Two-component regulatory system</keyword>
<evidence type="ECO:0000256" key="2">
    <source>
        <dbReference type="ARBA" id="ARBA00022777"/>
    </source>
</evidence>
<dbReference type="Proteomes" id="UP000318138">
    <property type="component" value="Chromosome"/>
</dbReference>
<protein>
    <submittedName>
        <fullName evidence="6">Universal stress protein</fullName>
    </submittedName>
</protein>
<dbReference type="GO" id="GO:0005737">
    <property type="term" value="C:cytoplasm"/>
    <property type="evidence" value="ECO:0007669"/>
    <property type="project" value="UniProtKB-ARBA"/>
</dbReference>
<evidence type="ECO:0000256" key="3">
    <source>
        <dbReference type="ARBA" id="ARBA00023012"/>
    </source>
</evidence>
<dbReference type="PANTHER" id="PTHR45569:SF1">
    <property type="entry name" value="SENSOR PROTEIN KDPD"/>
    <property type="match status" value="1"/>
</dbReference>
<feature type="domain" description="Signal transduction histidine kinase osmosensitive K+ channel sensor N-terminal" evidence="5">
    <location>
        <begin position="29"/>
        <end position="237"/>
    </location>
</feature>
<dbReference type="Pfam" id="PF02702">
    <property type="entry name" value="KdpD"/>
    <property type="match status" value="1"/>
</dbReference>
<name>A0A859FCB6_9BACI</name>
<reference evidence="7" key="1">
    <citation type="submission" date="2019-07" db="EMBL/GenBank/DDBJ databases">
        <title>Bacillus alkalisoli sp. nov. isolated from saline soil.</title>
        <authorList>
            <person name="Sun J.-Q."/>
            <person name="Xu L."/>
        </authorList>
    </citation>
    <scope>NUCLEOTIDE SEQUENCE [LARGE SCALE GENOMIC DNA]</scope>
    <source>
        <strain evidence="7">M4U3P1</strain>
    </source>
</reference>
<feature type="domain" description="UspA" evidence="4">
    <location>
        <begin position="258"/>
        <end position="371"/>
    </location>
</feature>
<evidence type="ECO:0000313" key="7">
    <source>
        <dbReference type="Proteomes" id="UP000318138"/>
    </source>
</evidence>
<dbReference type="InterPro" id="IPR027417">
    <property type="entry name" value="P-loop_NTPase"/>
</dbReference>
<gene>
    <name evidence="6" type="ORF">FLK61_24065</name>
</gene>
<keyword evidence="7" id="KW-1185">Reference proteome</keyword>
<dbReference type="Gene3D" id="3.40.50.300">
    <property type="entry name" value="P-loop containing nucleotide triphosphate hydrolases"/>
    <property type="match status" value="1"/>
</dbReference>
<dbReference type="SUPFAM" id="SSF52540">
    <property type="entry name" value="P-loop containing nucleoside triphosphate hydrolases"/>
    <property type="match status" value="1"/>
</dbReference>
<dbReference type="PANTHER" id="PTHR45569">
    <property type="entry name" value="SENSOR PROTEIN KDPD"/>
    <property type="match status" value="1"/>
</dbReference>
<evidence type="ECO:0000259" key="5">
    <source>
        <dbReference type="Pfam" id="PF02702"/>
    </source>
</evidence>
<dbReference type="InterPro" id="IPR052023">
    <property type="entry name" value="Histidine_kinase_KdpD"/>
</dbReference>
<proteinExistence type="predicted"/>
<dbReference type="Pfam" id="PF00582">
    <property type="entry name" value="Usp"/>
    <property type="match status" value="1"/>
</dbReference>
<dbReference type="EMBL" id="CP041372">
    <property type="protein sequence ID" value="QKS69866.1"/>
    <property type="molecule type" value="Genomic_DNA"/>
</dbReference>
<keyword evidence="1" id="KW-0808">Transferase</keyword>
<dbReference type="AlphaFoldDB" id="A0A859FCB6"/>
<dbReference type="Gene3D" id="3.40.50.620">
    <property type="entry name" value="HUPs"/>
    <property type="match status" value="1"/>
</dbReference>
<dbReference type="FunFam" id="3.40.50.300:FF:000483">
    <property type="entry name" value="Sensor histidine kinase KdpD"/>
    <property type="match status" value="1"/>
</dbReference>